<reference evidence="1 2" key="1">
    <citation type="submission" date="2021-06" db="EMBL/GenBank/DDBJ databases">
        <title>Complete genome sequence of Erwinia phage pEa_SNUABM_16.</title>
        <authorList>
            <person name="Kim S.G."/>
            <person name="Park S.C."/>
        </authorList>
    </citation>
    <scope>NUCLEOTIDE SEQUENCE [LARGE SCALE GENOMIC DNA]</scope>
    <source>
        <strain evidence="2">pEa_SNUABM_16</strain>
    </source>
</reference>
<sequence>MSLTIRSAAETAAMIIENVTLYSQEKGHEYPLPRFKMPDNAIRRISGHARVLPESYIEQLSIELQQIDWMMLRYNAGEFLFMHYDIPKNWTRLSAKRVVPNDDPAAEYDTWTLPELQGFAQRNDFLQPDEEGFNDRASLIRAIMLGETH</sequence>
<evidence type="ECO:0000313" key="1">
    <source>
        <dbReference type="EMBL" id="UAW96467.1"/>
    </source>
</evidence>
<gene>
    <name evidence="1" type="ORF">pEaSNUABM16_00323</name>
</gene>
<keyword evidence="2" id="KW-1185">Reference proteome</keyword>
<organism evidence="1 2">
    <name type="scientific">Erwinia phage pEa_SNUABM_16</name>
    <dbReference type="NCBI Taxonomy" id="2869544"/>
    <lineage>
        <taxon>Viruses</taxon>
        <taxon>Duplodnaviria</taxon>
        <taxon>Heunggongvirae</taxon>
        <taxon>Uroviricota</taxon>
        <taxon>Caudoviricetes</taxon>
        <taxon>Alexandravirus</taxon>
        <taxon>Alexandravirus SNUABM16</taxon>
    </lineage>
</organism>
<dbReference type="Proteomes" id="UP000827953">
    <property type="component" value="Segment"/>
</dbReference>
<dbReference type="EMBL" id="MZ443782">
    <property type="protein sequence ID" value="UAW96467.1"/>
    <property type="molecule type" value="Genomic_DNA"/>
</dbReference>
<accession>A0AAE8XQD0</accession>
<protein>
    <submittedName>
        <fullName evidence="1">Uncharacterized protein</fullName>
    </submittedName>
</protein>
<evidence type="ECO:0000313" key="2">
    <source>
        <dbReference type="Proteomes" id="UP000827953"/>
    </source>
</evidence>
<name>A0AAE8XQD0_9CAUD</name>
<proteinExistence type="predicted"/>